<reference evidence="3" key="2">
    <citation type="submission" date="2023-01" db="EMBL/GenBank/DDBJ databases">
        <authorList>
            <person name="Sun Q."/>
            <person name="Evtushenko L."/>
        </authorList>
    </citation>
    <scope>NUCLEOTIDE SEQUENCE</scope>
    <source>
        <strain evidence="3">VKM Ac-1321</strain>
    </source>
</reference>
<evidence type="ECO:0000256" key="1">
    <source>
        <dbReference type="SAM" id="Phobius"/>
    </source>
</evidence>
<feature type="transmembrane region" description="Helical" evidence="1">
    <location>
        <begin position="6"/>
        <end position="27"/>
    </location>
</feature>
<dbReference type="InterPro" id="IPR029787">
    <property type="entry name" value="Nucleotide_cyclase"/>
</dbReference>
<keyword evidence="4" id="KW-1185">Reference proteome</keyword>
<keyword evidence="1" id="KW-1133">Transmembrane helix</keyword>
<dbReference type="NCBIfam" id="TIGR00254">
    <property type="entry name" value="GGDEF"/>
    <property type="match status" value="1"/>
</dbReference>
<dbReference type="EMBL" id="BSFP01000048">
    <property type="protein sequence ID" value="GLL04665.1"/>
    <property type="molecule type" value="Genomic_DNA"/>
</dbReference>
<evidence type="ECO:0000313" key="4">
    <source>
        <dbReference type="Proteomes" id="UP001143480"/>
    </source>
</evidence>
<evidence type="ECO:0000259" key="2">
    <source>
        <dbReference type="PROSITE" id="PS50887"/>
    </source>
</evidence>
<sequence length="213" mass="22385">MSPLTAVPAAAAAGILAGLLLTAIPLWRLRRALHTALHHAHHDDTTGLPNRRAFLAAVDDTHHSGRAFGLILLDLDEFKQINDRHGHDAGNQLLTAIGHRLTGLPRPVLLAARLSGDEFALLVDGGADATSQAAQLAATAITATPVTLADGSAVTVDASVGYTTSRLGVATRDLLGEADTAMYRAKRGAGRIYRYQPASAAAEPPTGRCRDRR</sequence>
<name>A0A9W6KPI1_9ACTN</name>
<dbReference type="InterPro" id="IPR000160">
    <property type="entry name" value="GGDEF_dom"/>
</dbReference>
<comment type="caution">
    <text evidence="3">The sequence shown here is derived from an EMBL/GenBank/DDBJ whole genome shotgun (WGS) entry which is preliminary data.</text>
</comment>
<keyword evidence="1" id="KW-0472">Membrane</keyword>
<organism evidence="3 4">
    <name type="scientific">Dactylosporangium matsuzakiense</name>
    <dbReference type="NCBI Taxonomy" id="53360"/>
    <lineage>
        <taxon>Bacteria</taxon>
        <taxon>Bacillati</taxon>
        <taxon>Actinomycetota</taxon>
        <taxon>Actinomycetes</taxon>
        <taxon>Micromonosporales</taxon>
        <taxon>Micromonosporaceae</taxon>
        <taxon>Dactylosporangium</taxon>
    </lineage>
</organism>
<dbReference type="PROSITE" id="PS50887">
    <property type="entry name" value="GGDEF"/>
    <property type="match status" value="1"/>
</dbReference>
<dbReference type="Pfam" id="PF00990">
    <property type="entry name" value="GGDEF"/>
    <property type="match status" value="1"/>
</dbReference>
<protein>
    <recommendedName>
        <fullName evidence="2">GGDEF domain-containing protein</fullName>
    </recommendedName>
</protein>
<dbReference type="SMART" id="SM00267">
    <property type="entry name" value="GGDEF"/>
    <property type="match status" value="1"/>
</dbReference>
<dbReference type="Proteomes" id="UP001143480">
    <property type="component" value="Unassembled WGS sequence"/>
</dbReference>
<feature type="domain" description="GGDEF" evidence="2">
    <location>
        <begin position="66"/>
        <end position="197"/>
    </location>
</feature>
<keyword evidence="1" id="KW-0812">Transmembrane</keyword>
<dbReference type="PANTHER" id="PTHR46663">
    <property type="entry name" value="DIGUANYLATE CYCLASE DGCT-RELATED"/>
    <property type="match status" value="1"/>
</dbReference>
<accession>A0A9W6KPI1</accession>
<dbReference type="Gene3D" id="3.30.70.270">
    <property type="match status" value="1"/>
</dbReference>
<gene>
    <name evidence="3" type="ORF">GCM10017581_064120</name>
</gene>
<dbReference type="SUPFAM" id="SSF55073">
    <property type="entry name" value="Nucleotide cyclase"/>
    <property type="match status" value="1"/>
</dbReference>
<dbReference type="CDD" id="cd01949">
    <property type="entry name" value="GGDEF"/>
    <property type="match status" value="1"/>
</dbReference>
<dbReference type="PANTHER" id="PTHR46663:SF2">
    <property type="entry name" value="GGDEF DOMAIN-CONTAINING PROTEIN"/>
    <property type="match status" value="1"/>
</dbReference>
<evidence type="ECO:0000313" key="3">
    <source>
        <dbReference type="EMBL" id="GLL04665.1"/>
    </source>
</evidence>
<dbReference type="InterPro" id="IPR052163">
    <property type="entry name" value="DGC-Regulatory_Protein"/>
</dbReference>
<reference evidence="3" key="1">
    <citation type="journal article" date="2014" name="Int. J. Syst. Evol. Microbiol.">
        <title>Complete genome sequence of Corynebacterium casei LMG S-19264T (=DSM 44701T), isolated from a smear-ripened cheese.</title>
        <authorList>
            <consortium name="US DOE Joint Genome Institute (JGI-PGF)"/>
            <person name="Walter F."/>
            <person name="Albersmeier A."/>
            <person name="Kalinowski J."/>
            <person name="Ruckert C."/>
        </authorList>
    </citation>
    <scope>NUCLEOTIDE SEQUENCE</scope>
    <source>
        <strain evidence="3">VKM Ac-1321</strain>
    </source>
</reference>
<dbReference type="InterPro" id="IPR043128">
    <property type="entry name" value="Rev_trsase/Diguanyl_cyclase"/>
</dbReference>
<proteinExistence type="predicted"/>
<dbReference type="AlphaFoldDB" id="A0A9W6KPI1"/>
<dbReference type="RefSeq" id="WP_271189733.1">
    <property type="nucleotide sequence ID" value="NZ_BAAAXA010000001.1"/>
</dbReference>